<reference evidence="1 2" key="1">
    <citation type="journal article" date="2019" name="Commun. Biol.">
        <title>The bagworm genome reveals a unique fibroin gene that provides high tensile strength.</title>
        <authorList>
            <person name="Kono N."/>
            <person name="Nakamura H."/>
            <person name="Ohtoshi R."/>
            <person name="Tomita M."/>
            <person name="Numata K."/>
            <person name="Arakawa K."/>
        </authorList>
    </citation>
    <scope>NUCLEOTIDE SEQUENCE [LARGE SCALE GENOMIC DNA]</scope>
</reference>
<evidence type="ECO:0000313" key="1">
    <source>
        <dbReference type="EMBL" id="GBP75920.1"/>
    </source>
</evidence>
<dbReference type="Proteomes" id="UP000299102">
    <property type="component" value="Unassembled WGS sequence"/>
</dbReference>
<evidence type="ECO:0008006" key="3">
    <source>
        <dbReference type="Google" id="ProtNLM"/>
    </source>
</evidence>
<proteinExistence type="predicted"/>
<name>A0A4C1YLF5_EUMVA</name>
<gene>
    <name evidence="1" type="ORF">EVAR_61739_1</name>
</gene>
<accession>A0A4C1YLF5</accession>
<comment type="caution">
    <text evidence="1">The sequence shown here is derived from an EMBL/GenBank/DDBJ whole genome shotgun (WGS) entry which is preliminary data.</text>
</comment>
<organism evidence="1 2">
    <name type="scientific">Eumeta variegata</name>
    <name type="common">Bagworm moth</name>
    <name type="synonym">Eumeta japonica</name>
    <dbReference type="NCBI Taxonomy" id="151549"/>
    <lineage>
        <taxon>Eukaryota</taxon>
        <taxon>Metazoa</taxon>
        <taxon>Ecdysozoa</taxon>
        <taxon>Arthropoda</taxon>
        <taxon>Hexapoda</taxon>
        <taxon>Insecta</taxon>
        <taxon>Pterygota</taxon>
        <taxon>Neoptera</taxon>
        <taxon>Endopterygota</taxon>
        <taxon>Lepidoptera</taxon>
        <taxon>Glossata</taxon>
        <taxon>Ditrysia</taxon>
        <taxon>Tineoidea</taxon>
        <taxon>Psychidae</taxon>
        <taxon>Oiketicinae</taxon>
        <taxon>Eumeta</taxon>
    </lineage>
</organism>
<protein>
    <recommendedName>
        <fullName evidence="3">Reverse transcriptase domain-containing protein</fullName>
    </recommendedName>
</protein>
<keyword evidence="2" id="KW-1185">Reference proteome</keyword>
<sequence length="144" mass="16141">MVRGYLRDWEVFVDDVVLMFSGQSASSIAEKANHAIAHVHCWGVTNKLRFAPSKTNSSVLTKKLKYDDPVVHMNGEQINSNSAPIFYRIRHTSRILFFTPVRVDVRYVDGGLKCTVSIAEAASARNVSSNIFAFTAYCRGFSDF</sequence>
<dbReference type="AlphaFoldDB" id="A0A4C1YLF5"/>
<evidence type="ECO:0000313" key="2">
    <source>
        <dbReference type="Proteomes" id="UP000299102"/>
    </source>
</evidence>
<dbReference type="OrthoDB" id="411823at2759"/>
<dbReference type="EMBL" id="BGZK01001267">
    <property type="protein sequence ID" value="GBP75920.1"/>
    <property type="molecule type" value="Genomic_DNA"/>
</dbReference>